<dbReference type="InterPro" id="IPR002293">
    <property type="entry name" value="AA/rel_permease1"/>
</dbReference>
<feature type="transmembrane region" description="Helical" evidence="6">
    <location>
        <begin position="159"/>
        <end position="180"/>
    </location>
</feature>
<feature type="transmembrane region" description="Helical" evidence="6">
    <location>
        <begin position="85"/>
        <end position="108"/>
    </location>
</feature>
<organism evidence="7 8">
    <name type="scientific">Limosilactobacillus frumenti DSM 13145</name>
    <dbReference type="NCBI Taxonomy" id="1423746"/>
    <lineage>
        <taxon>Bacteria</taxon>
        <taxon>Bacillati</taxon>
        <taxon>Bacillota</taxon>
        <taxon>Bacilli</taxon>
        <taxon>Lactobacillales</taxon>
        <taxon>Lactobacillaceae</taxon>
        <taxon>Limosilactobacillus</taxon>
    </lineage>
</organism>
<feature type="transmembrane region" description="Helical" evidence="6">
    <location>
        <begin position="228"/>
        <end position="252"/>
    </location>
</feature>
<evidence type="ECO:0000256" key="3">
    <source>
        <dbReference type="ARBA" id="ARBA00022692"/>
    </source>
</evidence>
<accession>A0A0R1P8X2</accession>
<evidence type="ECO:0000256" key="1">
    <source>
        <dbReference type="ARBA" id="ARBA00004651"/>
    </source>
</evidence>
<dbReference type="EMBL" id="AZER01000025">
    <property type="protein sequence ID" value="KRL26010.1"/>
    <property type="molecule type" value="Genomic_DNA"/>
</dbReference>
<evidence type="ECO:0000256" key="4">
    <source>
        <dbReference type="ARBA" id="ARBA00022989"/>
    </source>
</evidence>
<feature type="transmembrane region" description="Helical" evidence="6">
    <location>
        <begin position="407"/>
        <end position="425"/>
    </location>
</feature>
<dbReference type="Pfam" id="PF13520">
    <property type="entry name" value="AA_permease_2"/>
    <property type="match status" value="1"/>
</dbReference>
<protein>
    <submittedName>
        <fullName evidence="7">Amino acid permease</fullName>
    </submittedName>
</protein>
<dbReference type="Proteomes" id="UP000051445">
    <property type="component" value="Unassembled WGS sequence"/>
</dbReference>
<feature type="transmembrane region" description="Helical" evidence="6">
    <location>
        <begin position="192"/>
        <end position="216"/>
    </location>
</feature>
<dbReference type="STRING" id="1423746.FD27_GL001397"/>
<comment type="subcellular location">
    <subcellularLocation>
        <location evidence="1">Cell membrane</location>
        <topology evidence="1">Multi-pass membrane protein</topology>
    </subcellularLocation>
</comment>
<dbReference type="AlphaFoldDB" id="A0A0R1P8X2"/>
<feature type="transmembrane region" description="Helical" evidence="6">
    <location>
        <begin position="380"/>
        <end position="401"/>
    </location>
</feature>
<feature type="transmembrane region" description="Helical" evidence="6">
    <location>
        <begin position="326"/>
        <end position="345"/>
    </location>
</feature>
<dbReference type="Gene3D" id="1.20.1740.10">
    <property type="entry name" value="Amino acid/polyamine transporter I"/>
    <property type="match status" value="1"/>
</dbReference>
<dbReference type="InterPro" id="IPR050367">
    <property type="entry name" value="APC_superfamily"/>
</dbReference>
<name>A0A0R1P8X2_9LACO</name>
<dbReference type="GO" id="GO:0005886">
    <property type="term" value="C:plasma membrane"/>
    <property type="evidence" value="ECO:0007669"/>
    <property type="project" value="UniProtKB-SubCell"/>
</dbReference>
<keyword evidence="3 6" id="KW-0812">Transmembrane</keyword>
<dbReference type="RefSeq" id="WP_151495775.1">
    <property type="nucleotide sequence ID" value="NZ_AZER01000025.1"/>
</dbReference>
<evidence type="ECO:0000313" key="7">
    <source>
        <dbReference type="EMBL" id="KRL26010.1"/>
    </source>
</evidence>
<dbReference type="PANTHER" id="PTHR42770">
    <property type="entry name" value="AMINO ACID TRANSPORTER-RELATED"/>
    <property type="match status" value="1"/>
</dbReference>
<feature type="transmembrane region" description="Helical" evidence="6">
    <location>
        <begin position="351"/>
        <end position="368"/>
    </location>
</feature>
<evidence type="ECO:0000256" key="5">
    <source>
        <dbReference type="ARBA" id="ARBA00023136"/>
    </source>
</evidence>
<dbReference type="OrthoDB" id="9804700at2"/>
<feature type="transmembrane region" description="Helical" evidence="6">
    <location>
        <begin position="12"/>
        <end position="32"/>
    </location>
</feature>
<evidence type="ECO:0000256" key="2">
    <source>
        <dbReference type="ARBA" id="ARBA00022475"/>
    </source>
</evidence>
<dbReference type="PANTHER" id="PTHR42770:SF11">
    <property type="entry name" value="INNER MEMBRANE TRANSPORT PROTEIN YBAT"/>
    <property type="match status" value="1"/>
</dbReference>
<proteinExistence type="predicted"/>
<dbReference type="PATRIC" id="fig|1423746.3.peg.1427"/>
<feature type="transmembrane region" description="Helical" evidence="6">
    <location>
        <begin position="272"/>
        <end position="293"/>
    </location>
</feature>
<comment type="caution">
    <text evidence="7">The sequence shown here is derived from an EMBL/GenBank/DDBJ whole genome shotgun (WGS) entry which is preliminary data.</text>
</comment>
<keyword evidence="2" id="KW-1003">Cell membrane</keyword>
<evidence type="ECO:0000313" key="8">
    <source>
        <dbReference type="Proteomes" id="UP000051445"/>
    </source>
</evidence>
<dbReference type="PIRSF" id="PIRSF006060">
    <property type="entry name" value="AA_transporter"/>
    <property type="match status" value="1"/>
</dbReference>
<evidence type="ECO:0000256" key="6">
    <source>
        <dbReference type="SAM" id="Phobius"/>
    </source>
</evidence>
<gene>
    <name evidence="7" type="ORF">FD27_GL001397</name>
</gene>
<keyword evidence="4 6" id="KW-1133">Transmembrane helix</keyword>
<keyword evidence="8" id="KW-1185">Reference proteome</keyword>
<sequence>MMNKQTNSKTGTIGVVGATAIGVGGMMGAGLYTLLGLAAKSAGVWLPVAFLIGGLVAAFSVYSYSKLGMKYPDRGGAAQFLVKGFGDGLLAGGLNVFQYFGWIIAMALYATGFAEYACQLMGRQNNDWLGKMISIGIVIVVVILNLFGSQQVARAQTAIIAFELIILLAFIGVGLSQAHMAPMMTSTVHGGILGILSAAGLLYVTYEGFGVVTNAAGNMKNPQKQLPMALFLSLGIVMAIYIIASVVVIMTIGVHGAIANQGHVLAIAGKVLFGKIGMVLISIAALVATASAVNSTMFGDENLAIRIAKIDEIPPKFGAMTKIGGTWGLFFTSLMVCLFVVIFPLASVGEMASLAFLLVYAMVNVGHLRLIRQTGANRWLLIGSIILNFALFALLFAQTIINGEVLTWLSVIALLIISFGVEFTWRKWNHQDLAWIVSVKQDHR</sequence>
<dbReference type="GO" id="GO:0022857">
    <property type="term" value="F:transmembrane transporter activity"/>
    <property type="evidence" value="ECO:0007669"/>
    <property type="project" value="InterPro"/>
</dbReference>
<feature type="transmembrane region" description="Helical" evidence="6">
    <location>
        <begin position="44"/>
        <end position="64"/>
    </location>
</feature>
<feature type="transmembrane region" description="Helical" evidence="6">
    <location>
        <begin position="128"/>
        <end position="147"/>
    </location>
</feature>
<keyword evidence="5 6" id="KW-0472">Membrane</keyword>
<reference evidence="7 8" key="1">
    <citation type="journal article" date="2015" name="Genome Announc.">
        <title>Expanding the biotechnology potential of lactobacilli through comparative genomics of 213 strains and associated genera.</title>
        <authorList>
            <person name="Sun Z."/>
            <person name="Harris H.M."/>
            <person name="McCann A."/>
            <person name="Guo C."/>
            <person name="Argimon S."/>
            <person name="Zhang W."/>
            <person name="Yang X."/>
            <person name="Jeffery I.B."/>
            <person name="Cooney J.C."/>
            <person name="Kagawa T.F."/>
            <person name="Liu W."/>
            <person name="Song Y."/>
            <person name="Salvetti E."/>
            <person name="Wrobel A."/>
            <person name="Rasinkangas P."/>
            <person name="Parkhill J."/>
            <person name="Rea M.C."/>
            <person name="O'Sullivan O."/>
            <person name="Ritari J."/>
            <person name="Douillard F.P."/>
            <person name="Paul Ross R."/>
            <person name="Yang R."/>
            <person name="Briner A.E."/>
            <person name="Felis G.E."/>
            <person name="de Vos W.M."/>
            <person name="Barrangou R."/>
            <person name="Klaenhammer T.R."/>
            <person name="Caufield P.W."/>
            <person name="Cui Y."/>
            <person name="Zhang H."/>
            <person name="O'Toole P.W."/>
        </authorList>
    </citation>
    <scope>NUCLEOTIDE SEQUENCE [LARGE SCALE GENOMIC DNA]</scope>
    <source>
        <strain evidence="7 8">DSM 13145</strain>
    </source>
</reference>